<accession>A0A814UY59</accession>
<dbReference type="AlphaFoldDB" id="A0A814UY59"/>
<dbReference type="UniPathway" id="UPA00629"/>
<dbReference type="Proteomes" id="UP000663829">
    <property type="component" value="Unassembled WGS sequence"/>
</dbReference>
<reference evidence="11" key="1">
    <citation type="submission" date="2021-02" db="EMBL/GenBank/DDBJ databases">
        <authorList>
            <person name="Nowell W R."/>
        </authorList>
    </citation>
    <scope>NUCLEOTIDE SEQUENCE</scope>
</reference>
<dbReference type="InterPro" id="IPR010819">
    <property type="entry name" value="AGE/CE"/>
</dbReference>
<comment type="similarity">
    <text evidence="2">Belongs to the N-acylglucosamine 2-epimerase family.</text>
</comment>
<dbReference type="GO" id="GO:0019262">
    <property type="term" value="P:N-acetylneuraminate catabolic process"/>
    <property type="evidence" value="ECO:0007669"/>
    <property type="project" value="UniProtKB-UniPathway"/>
</dbReference>
<dbReference type="Gene3D" id="1.50.10.10">
    <property type="match status" value="1"/>
</dbReference>
<evidence type="ECO:0000256" key="2">
    <source>
        <dbReference type="ARBA" id="ARBA00008558"/>
    </source>
</evidence>
<evidence type="ECO:0000256" key="8">
    <source>
        <dbReference type="ARBA" id="ARBA00033215"/>
    </source>
</evidence>
<organism evidence="11 13">
    <name type="scientific">Didymodactylos carnosus</name>
    <dbReference type="NCBI Taxonomy" id="1234261"/>
    <lineage>
        <taxon>Eukaryota</taxon>
        <taxon>Metazoa</taxon>
        <taxon>Spiralia</taxon>
        <taxon>Gnathifera</taxon>
        <taxon>Rotifera</taxon>
        <taxon>Eurotatoria</taxon>
        <taxon>Bdelloidea</taxon>
        <taxon>Philodinida</taxon>
        <taxon>Philodinidae</taxon>
        <taxon>Didymodactylos</taxon>
    </lineage>
</organism>
<comment type="subunit">
    <text evidence="10">Homodimer. Forms a heterodimer with renin and inhibits its activity.</text>
</comment>
<dbReference type="EMBL" id="CAJOBC010007871">
    <property type="protein sequence ID" value="CAF3945700.1"/>
    <property type="molecule type" value="Genomic_DNA"/>
</dbReference>
<name>A0A814UY59_9BILA</name>
<gene>
    <name evidence="11" type="ORF">GPM918_LOCUS22719</name>
    <name evidence="12" type="ORF">SRO942_LOCUS22719</name>
</gene>
<dbReference type="GO" id="GO:0005975">
    <property type="term" value="P:carbohydrate metabolic process"/>
    <property type="evidence" value="ECO:0007669"/>
    <property type="project" value="InterPro"/>
</dbReference>
<dbReference type="EC" id="5.1.3.8" evidence="3"/>
<evidence type="ECO:0000256" key="3">
    <source>
        <dbReference type="ARBA" id="ARBA00013176"/>
    </source>
</evidence>
<keyword evidence="13" id="KW-1185">Reference proteome</keyword>
<dbReference type="CDD" id="cd00249">
    <property type="entry name" value="AGE"/>
    <property type="match status" value="1"/>
</dbReference>
<keyword evidence="5" id="KW-0413">Isomerase</keyword>
<evidence type="ECO:0000256" key="10">
    <source>
        <dbReference type="ARBA" id="ARBA00046544"/>
    </source>
</evidence>
<evidence type="ECO:0000256" key="6">
    <source>
        <dbReference type="ARBA" id="ARBA00031608"/>
    </source>
</evidence>
<evidence type="ECO:0000256" key="7">
    <source>
        <dbReference type="ARBA" id="ARBA00031909"/>
    </source>
</evidence>
<evidence type="ECO:0000313" key="13">
    <source>
        <dbReference type="Proteomes" id="UP000663829"/>
    </source>
</evidence>
<dbReference type="PANTHER" id="PTHR15108">
    <property type="entry name" value="N-ACYLGLUCOSAMINE-2-EPIMERASE"/>
    <property type="match status" value="1"/>
</dbReference>
<comment type="catalytic activity">
    <reaction evidence="9">
        <text>an N-acyl-D-glucosamine = an N-acyl-D-mannosamine</text>
        <dbReference type="Rhea" id="RHEA:19033"/>
        <dbReference type="ChEBI" id="CHEBI:16062"/>
        <dbReference type="ChEBI" id="CHEBI:17274"/>
        <dbReference type="EC" id="5.1.3.8"/>
    </reaction>
    <physiologicalReaction direction="left-to-right" evidence="9">
        <dbReference type="Rhea" id="RHEA:19034"/>
    </physiologicalReaction>
    <physiologicalReaction direction="right-to-left" evidence="9">
        <dbReference type="Rhea" id="RHEA:19035"/>
    </physiologicalReaction>
</comment>
<dbReference type="InterPro" id="IPR012341">
    <property type="entry name" value="6hp_glycosidase-like_sf"/>
</dbReference>
<protein>
    <recommendedName>
        <fullName evidence="4">N-acylglucosamine 2-epimerase</fullName>
        <ecNumber evidence="3">5.1.3.8</ecNumber>
    </recommendedName>
    <alternativeName>
        <fullName evidence="8">GlcNAc 2-epimerase</fullName>
    </alternativeName>
    <alternativeName>
        <fullName evidence="6">N-acetyl-D-glucosamine 2-epimerase</fullName>
    </alternativeName>
    <alternativeName>
        <fullName evidence="7">Renin-binding protein</fullName>
    </alternativeName>
</protein>
<dbReference type="GO" id="GO:0050121">
    <property type="term" value="F:N-acylglucosamine 2-epimerase activity"/>
    <property type="evidence" value="ECO:0007669"/>
    <property type="project" value="UniProtKB-EC"/>
</dbReference>
<evidence type="ECO:0000256" key="4">
    <source>
        <dbReference type="ARBA" id="ARBA00014959"/>
    </source>
</evidence>
<dbReference type="InterPro" id="IPR008928">
    <property type="entry name" value="6-hairpin_glycosidase_sf"/>
</dbReference>
<proteinExistence type="inferred from homology"/>
<evidence type="ECO:0000256" key="1">
    <source>
        <dbReference type="ARBA" id="ARBA00004878"/>
    </source>
</evidence>
<dbReference type="OrthoDB" id="414129at2759"/>
<sequence>MDFRSKKFLTDHIQDTLLFYKNSVDENGGGFYQFYKDDGTVYDKHTRHLVSSTRFVYNYAMAYLQFKKPDYLQRVKHGLDYIRNVHRNPKTGGYAWVINDGKIVDDTNHCYGFAFVVLAYACGVKVGIEEARQWIAETFDTMEKHFWLPDFGLYASEASVDWKVANYRGQNDNMHSCEAMIAAYEATKEQRYLDRANILADNMVNRQAKHSNGQVWEHFKDDWSPDLEYNKNVRTNIFRPWGIQTGHQTEWAKLLLILDRYTPLDWHLSRAKDLFDRAMKYGWDKNNDGLMYGYDLDGNPYDEDKYFWVQAESLAAAALLADRTNDEHYWQWYDKIWKYSWNYFIDHEYGAWYRILTPDNKKISDEKSPAGKTDYHTMGVCYEVLNVIKS</sequence>
<dbReference type="InterPro" id="IPR034116">
    <property type="entry name" value="AGE_dom"/>
</dbReference>
<dbReference type="Proteomes" id="UP000681722">
    <property type="component" value="Unassembled WGS sequence"/>
</dbReference>
<comment type="caution">
    <text evidence="11">The sequence shown here is derived from an EMBL/GenBank/DDBJ whole genome shotgun (WGS) entry which is preliminary data.</text>
</comment>
<dbReference type="FunFam" id="1.50.10.10:FF:000057">
    <property type="entry name" value="N-acylglucosamine 2-epimerase"/>
    <property type="match status" value="1"/>
</dbReference>
<comment type="pathway">
    <text evidence="1">Amino-sugar metabolism; N-acetylneuraminate degradation.</text>
</comment>
<evidence type="ECO:0000313" key="12">
    <source>
        <dbReference type="EMBL" id="CAF3945700.1"/>
    </source>
</evidence>
<dbReference type="Pfam" id="PF07221">
    <property type="entry name" value="GlcNAc_2-epim"/>
    <property type="match status" value="1"/>
</dbReference>
<evidence type="ECO:0000313" key="11">
    <source>
        <dbReference type="EMBL" id="CAF1181358.1"/>
    </source>
</evidence>
<dbReference type="SUPFAM" id="SSF48208">
    <property type="entry name" value="Six-hairpin glycosidases"/>
    <property type="match status" value="1"/>
</dbReference>
<dbReference type="EMBL" id="CAJNOQ010007869">
    <property type="protein sequence ID" value="CAF1181358.1"/>
    <property type="molecule type" value="Genomic_DNA"/>
</dbReference>
<evidence type="ECO:0000256" key="9">
    <source>
        <dbReference type="ARBA" id="ARBA00034243"/>
    </source>
</evidence>
<evidence type="ECO:0000256" key="5">
    <source>
        <dbReference type="ARBA" id="ARBA00023235"/>
    </source>
</evidence>